<dbReference type="SUPFAM" id="SSF101936">
    <property type="entry name" value="DNA-binding pseudobarrel domain"/>
    <property type="match status" value="2"/>
</dbReference>
<dbReference type="Pfam" id="PF02362">
    <property type="entry name" value="B3"/>
    <property type="match status" value="2"/>
</dbReference>
<evidence type="ECO:0000256" key="4">
    <source>
        <dbReference type="ARBA" id="ARBA00023163"/>
    </source>
</evidence>
<evidence type="ECO:0000256" key="3">
    <source>
        <dbReference type="ARBA" id="ARBA00023125"/>
    </source>
</evidence>
<dbReference type="PANTHER" id="PTHR31920">
    <property type="entry name" value="B3 DOMAIN-CONTAINING"/>
    <property type="match status" value="1"/>
</dbReference>
<dbReference type="EMBL" id="JAMSHJ010000003">
    <property type="protein sequence ID" value="KAI5430364.1"/>
    <property type="molecule type" value="Genomic_DNA"/>
</dbReference>
<dbReference type="GO" id="GO:0003677">
    <property type="term" value="F:DNA binding"/>
    <property type="evidence" value="ECO:0007669"/>
    <property type="project" value="UniProtKB-KW"/>
</dbReference>
<evidence type="ECO:0000313" key="8">
    <source>
        <dbReference type="Proteomes" id="UP001058974"/>
    </source>
</evidence>
<dbReference type="Proteomes" id="UP001058974">
    <property type="component" value="Chromosome 3"/>
</dbReference>
<dbReference type="GO" id="GO:0005634">
    <property type="term" value="C:nucleus"/>
    <property type="evidence" value="ECO:0007669"/>
    <property type="project" value="UniProtKB-SubCell"/>
</dbReference>
<dbReference type="CDD" id="cd10017">
    <property type="entry name" value="B3_DNA"/>
    <property type="match status" value="2"/>
</dbReference>
<evidence type="ECO:0000256" key="1">
    <source>
        <dbReference type="ARBA" id="ARBA00004123"/>
    </source>
</evidence>
<dbReference type="PROSITE" id="PS50863">
    <property type="entry name" value="B3"/>
    <property type="match status" value="2"/>
</dbReference>
<dbReference type="InterPro" id="IPR015300">
    <property type="entry name" value="DNA-bd_pseudobarrel_sf"/>
</dbReference>
<comment type="subcellular location">
    <subcellularLocation>
        <location evidence="1">Nucleus</location>
    </subcellularLocation>
</comment>
<dbReference type="Gene3D" id="2.40.330.10">
    <property type="entry name" value="DNA-binding pseudobarrel domain"/>
    <property type="match status" value="2"/>
</dbReference>
<keyword evidence="5" id="KW-0539">Nucleus</keyword>
<name>A0A9D4Y0C8_PEA</name>
<keyword evidence="2" id="KW-0805">Transcription regulation</keyword>
<comment type="caution">
    <text evidence="7">The sequence shown here is derived from an EMBL/GenBank/DDBJ whole genome shotgun (WGS) entry which is preliminary data.</text>
</comment>
<accession>A0A9D4Y0C8</accession>
<protein>
    <recommendedName>
        <fullName evidence="6">TF-B3 domain-containing protein</fullName>
    </recommendedName>
</protein>
<evidence type="ECO:0000256" key="5">
    <source>
        <dbReference type="ARBA" id="ARBA00023242"/>
    </source>
</evidence>
<keyword evidence="8" id="KW-1185">Reference proteome</keyword>
<feature type="domain" description="TF-B3" evidence="6">
    <location>
        <begin position="13"/>
        <end position="106"/>
    </location>
</feature>
<dbReference type="AlphaFoldDB" id="A0A9D4Y0C8"/>
<evidence type="ECO:0000313" key="7">
    <source>
        <dbReference type="EMBL" id="KAI5430364.1"/>
    </source>
</evidence>
<sequence>MATKFAVVKKPIHFFKIILPQILHQEKLMLPIKFVKKYGEGLEKAICLKTPNGEDWKIKLVKSDGKIWFEKGWKEFEEYHSLSHGHLLVFKYETTFHFEVRIFDMTATEITYPFKRVDVNNEEDCRASQKRKAYSSFEIGSTSSVKVGKMQKLKQVNATLERAKEFKTYNPSFVLVMGASYVEHHFVLNIPSNYGKTHFDMDKKRGNMYFQVSNSEKVWPAKYGIRMHYKGQIKFELIAGWMKFSKDNNLKVGDVCNFELILRTNMTFLVHIFRKTNEVNTNCSTSQSRIH</sequence>
<dbReference type="InterPro" id="IPR003340">
    <property type="entry name" value="B3_DNA-bd"/>
</dbReference>
<gene>
    <name evidence="7" type="ORF">KIW84_034807</name>
</gene>
<proteinExistence type="predicted"/>
<feature type="domain" description="TF-B3" evidence="6">
    <location>
        <begin position="173"/>
        <end position="276"/>
    </location>
</feature>
<evidence type="ECO:0000256" key="2">
    <source>
        <dbReference type="ARBA" id="ARBA00023015"/>
    </source>
</evidence>
<dbReference type="PANTHER" id="PTHR31920:SF108">
    <property type="entry name" value="B3 DOMAIN-CONTAINING TRANSCRIPTION FACTOR VRN1-LIKE"/>
    <property type="match status" value="1"/>
</dbReference>
<dbReference type="SMART" id="SM01019">
    <property type="entry name" value="B3"/>
    <property type="match status" value="2"/>
</dbReference>
<reference evidence="7 8" key="1">
    <citation type="journal article" date="2022" name="Nat. Genet.">
        <title>Improved pea reference genome and pan-genome highlight genomic features and evolutionary characteristics.</title>
        <authorList>
            <person name="Yang T."/>
            <person name="Liu R."/>
            <person name="Luo Y."/>
            <person name="Hu S."/>
            <person name="Wang D."/>
            <person name="Wang C."/>
            <person name="Pandey M.K."/>
            <person name="Ge S."/>
            <person name="Xu Q."/>
            <person name="Li N."/>
            <person name="Li G."/>
            <person name="Huang Y."/>
            <person name="Saxena R.K."/>
            <person name="Ji Y."/>
            <person name="Li M."/>
            <person name="Yan X."/>
            <person name="He Y."/>
            <person name="Liu Y."/>
            <person name="Wang X."/>
            <person name="Xiang C."/>
            <person name="Varshney R.K."/>
            <person name="Ding H."/>
            <person name="Gao S."/>
            <person name="Zong X."/>
        </authorList>
    </citation>
    <scope>NUCLEOTIDE SEQUENCE [LARGE SCALE GENOMIC DNA]</scope>
    <source>
        <strain evidence="7 8">cv. Zhongwan 6</strain>
    </source>
</reference>
<dbReference type="Gramene" id="Psat03G0480700-T1">
    <property type="protein sequence ID" value="KAI5430364.1"/>
    <property type="gene ID" value="KIW84_034807"/>
</dbReference>
<keyword evidence="3" id="KW-0238">DNA-binding</keyword>
<keyword evidence="4" id="KW-0804">Transcription</keyword>
<dbReference type="InterPro" id="IPR050655">
    <property type="entry name" value="Plant_B3_domain"/>
</dbReference>
<evidence type="ECO:0000259" key="6">
    <source>
        <dbReference type="PROSITE" id="PS50863"/>
    </source>
</evidence>
<organism evidence="7 8">
    <name type="scientific">Pisum sativum</name>
    <name type="common">Garden pea</name>
    <name type="synonym">Lathyrus oleraceus</name>
    <dbReference type="NCBI Taxonomy" id="3888"/>
    <lineage>
        <taxon>Eukaryota</taxon>
        <taxon>Viridiplantae</taxon>
        <taxon>Streptophyta</taxon>
        <taxon>Embryophyta</taxon>
        <taxon>Tracheophyta</taxon>
        <taxon>Spermatophyta</taxon>
        <taxon>Magnoliopsida</taxon>
        <taxon>eudicotyledons</taxon>
        <taxon>Gunneridae</taxon>
        <taxon>Pentapetalae</taxon>
        <taxon>rosids</taxon>
        <taxon>fabids</taxon>
        <taxon>Fabales</taxon>
        <taxon>Fabaceae</taxon>
        <taxon>Papilionoideae</taxon>
        <taxon>50 kb inversion clade</taxon>
        <taxon>NPAAA clade</taxon>
        <taxon>Hologalegina</taxon>
        <taxon>IRL clade</taxon>
        <taxon>Fabeae</taxon>
        <taxon>Lathyrus</taxon>
    </lineage>
</organism>